<name>A0A368PRL0_SETIT</name>
<protein>
    <submittedName>
        <fullName evidence="1">Uncharacterized protein</fullName>
    </submittedName>
</protein>
<dbReference type="OrthoDB" id="760044at2759"/>
<dbReference type="PANTHER" id="PTHR35714:SF1">
    <property type="entry name" value="OS02G0715300 PROTEIN"/>
    <property type="match status" value="1"/>
</dbReference>
<evidence type="ECO:0000313" key="1">
    <source>
        <dbReference type="EMBL" id="RCV08058.1"/>
    </source>
</evidence>
<accession>A0A368PRL0</accession>
<dbReference type="EMBL" id="CM003528">
    <property type="protein sequence ID" value="RCV08058.1"/>
    <property type="molecule type" value="Genomic_DNA"/>
</dbReference>
<gene>
    <name evidence="1" type="ORF">SETIT_1G295900v2</name>
</gene>
<dbReference type="PANTHER" id="PTHR35714">
    <property type="entry name" value="OS02G0715300 PROTEIN"/>
    <property type="match status" value="1"/>
</dbReference>
<reference evidence="1" key="1">
    <citation type="journal article" date="2012" name="Nat. Biotechnol.">
        <title>Reference genome sequence of the model plant Setaria.</title>
        <authorList>
            <person name="Bennetzen J.L."/>
            <person name="Schmutz J."/>
            <person name="Wang H."/>
            <person name="Percifield R."/>
            <person name="Hawkins J."/>
            <person name="Pontaroli A.C."/>
            <person name="Estep M."/>
            <person name="Feng L."/>
            <person name="Vaughn J.N."/>
            <person name="Grimwood J."/>
            <person name="Jenkins J."/>
            <person name="Barry K."/>
            <person name="Lindquist E."/>
            <person name="Hellsten U."/>
            <person name="Deshpande S."/>
            <person name="Wang X."/>
            <person name="Wu X."/>
            <person name="Mitros T."/>
            <person name="Triplett J."/>
            <person name="Yang X."/>
            <person name="Ye C.Y."/>
            <person name="Mauro-Herrera M."/>
            <person name="Wang L."/>
            <person name="Li P."/>
            <person name="Sharma M."/>
            <person name="Sharma R."/>
            <person name="Ronald P.C."/>
            <person name="Panaud O."/>
            <person name="Kellogg E.A."/>
            <person name="Brutnell T.P."/>
            <person name="Doust A.N."/>
            <person name="Tuskan G.A."/>
            <person name="Rokhsar D."/>
            <person name="Devos K.M."/>
        </authorList>
    </citation>
    <scope>NUCLEOTIDE SEQUENCE [LARGE SCALE GENOMIC DNA]</scope>
    <source>
        <strain evidence="1">Yugu1</strain>
    </source>
</reference>
<proteinExistence type="predicted"/>
<reference evidence="1" key="2">
    <citation type="submission" date="2015-07" db="EMBL/GenBank/DDBJ databases">
        <authorList>
            <person name="Noorani M."/>
        </authorList>
    </citation>
    <scope>NUCLEOTIDE SEQUENCE</scope>
    <source>
        <strain evidence="1">Yugu1</strain>
    </source>
</reference>
<dbReference type="STRING" id="4555.A0A368PRL0"/>
<dbReference type="KEGG" id="sita:101782734"/>
<organism evidence="1">
    <name type="scientific">Setaria italica</name>
    <name type="common">Foxtail millet</name>
    <name type="synonym">Panicum italicum</name>
    <dbReference type="NCBI Taxonomy" id="4555"/>
    <lineage>
        <taxon>Eukaryota</taxon>
        <taxon>Viridiplantae</taxon>
        <taxon>Streptophyta</taxon>
        <taxon>Embryophyta</taxon>
        <taxon>Tracheophyta</taxon>
        <taxon>Spermatophyta</taxon>
        <taxon>Magnoliopsida</taxon>
        <taxon>Liliopsida</taxon>
        <taxon>Poales</taxon>
        <taxon>Poaceae</taxon>
        <taxon>PACMAD clade</taxon>
        <taxon>Panicoideae</taxon>
        <taxon>Panicodae</taxon>
        <taxon>Paniceae</taxon>
        <taxon>Cenchrinae</taxon>
        <taxon>Setaria</taxon>
    </lineage>
</organism>
<dbReference type="AlphaFoldDB" id="A0A368PRL0"/>
<sequence>MATILENIQKTRFLPTRPLKDELPTFQGRLGGGGGGGKESHLMGLRKRLSSFSGKIQPISSASAEWAFRRSKSAPSLGAAFAAGGGSLRQWWQWGVGWLLTKKPGFAGDLEMNEEEVAALGRQSRGSWGHILYRVRAGVRRLVMSTHSLPTTQKQSSLPSSAVQQHNAQCKPAAALAYVQRQSFHHNGHAMAH</sequence>